<dbReference type="RefSeq" id="WP_343849213.1">
    <property type="nucleotide sequence ID" value="NZ_BAAAFI010000003.1"/>
</dbReference>
<keyword evidence="3" id="KW-1185">Reference proteome</keyword>
<evidence type="ECO:0000256" key="1">
    <source>
        <dbReference type="SAM" id="MobiDB-lite"/>
    </source>
</evidence>
<dbReference type="Proteomes" id="UP001500469">
    <property type="component" value="Unassembled WGS sequence"/>
</dbReference>
<comment type="caution">
    <text evidence="2">The sequence shown here is derived from an EMBL/GenBank/DDBJ whole genome shotgun (WGS) entry which is preliminary data.</text>
</comment>
<gene>
    <name evidence="2" type="ORF">GCM10009119_10490</name>
</gene>
<feature type="region of interest" description="Disordered" evidence="1">
    <location>
        <begin position="1"/>
        <end position="64"/>
    </location>
</feature>
<dbReference type="EMBL" id="BAAAFI010000003">
    <property type="protein sequence ID" value="GAA0878081.1"/>
    <property type="molecule type" value="Genomic_DNA"/>
</dbReference>
<evidence type="ECO:0000313" key="3">
    <source>
        <dbReference type="Proteomes" id="UP001500469"/>
    </source>
</evidence>
<name>A0ABN1MX97_9BACT</name>
<sequence length="135" mass="14424">MAKQTKNPVSVPPVEESTRAAQTNEAPEIQASELSSSSLADDSMPSLTPPSESSSSEEGFGAGVWNNSKKVNALYTTDGSKNSWMSIVGTGWVRLNTLTDSGHIALTILAAAAKEKNSNVNYLLDSNQAKEMYVW</sequence>
<protein>
    <submittedName>
        <fullName evidence="2">Uncharacterized protein</fullName>
    </submittedName>
</protein>
<organism evidence="2 3">
    <name type="scientific">Algoriphagus jejuensis</name>
    <dbReference type="NCBI Taxonomy" id="419934"/>
    <lineage>
        <taxon>Bacteria</taxon>
        <taxon>Pseudomonadati</taxon>
        <taxon>Bacteroidota</taxon>
        <taxon>Cytophagia</taxon>
        <taxon>Cytophagales</taxon>
        <taxon>Cyclobacteriaceae</taxon>
        <taxon>Algoriphagus</taxon>
    </lineage>
</organism>
<feature type="compositionally biased region" description="Low complexity" evidence="1">
    <location>
        <begin position="31"/>
        <end position="58"/>
    </location>
</feature>
<accession>A0ABN1MX97</accession>
<reference evidence="2 3" key="1">
    <citation type="journal article" date="2019" name="Int. J. Syst. Evol. Microbiol.">
        <title>The Global Catalogue of Microorganisms (GCM) 10K type strain sequencing project: providing services to taxonomists for standard genome sequencing and annotation.</title>
        <authorList>
            <consortium name="The Broad Institute Genomics Platform"/>
            <consortium name="The Broad Institute Genome Sequencing Center for Infectious Disease"/>
            <person name="Wu L."/>
            <person name="Ma J."/>
        </authorList>
    </citation>
    <scope>NUCLEOTIDE SEQUENCE [LARGE SCALE GENOMIC DNA]</scope>
    <source>
        <strain evidence="2 3">JCM 16112</strain>
    </source>
</reference>
<evidence type="ECO:0000313" key="2">
    <source>
        <dbReference type="EMBL" id="GAA0878081.1"/>
    </source>
</evidence>
<proteinExistence type="predicted"/>